<dbReference type="AlphaFoldDB" id="A0A2Z2LCB9"/>
<organism evidence="2 3">
    <name type="scientific">Anaplasma ovis str. Haibei</name>
    <dbReference type="NCBI Taxonomy" id="1248439"/>
    <lineage>
        <taxon>Bacteria</taxon>
        <taxon>Pseudomonadati</taxon>
        <taxon>Pseudomonadota</taxon>
        <taxon>Alphaproteobacteria</taxon>
        <taxon>Rickettsiales</taxon>
        <taxon>Anaplasmataceae</taxon>
        <taxon>Anaplasma</taxon>
    </lineage>
</organism>
<protein>
    <submittedName>
        <fullName evidence="2">P44/Msp2 family outer membrane protein</fullName>
    </submittedName>
</protein>
<reference evidence="3" key="1">
    <citation type="submission" date="2018-06" db="EMBL/GenBank/DDBJ databases">
        <title>The Anaplasma ovis genome reveals a high proportion of pseudogenes.</title>
        <authorList>
            <person name="Liu Z."/>
            <person name="Peasley A.M."/>
            <person name="Yang J."/>
            <person name="Li Y."/>
            <person name="Guan G."/>
            <person name="Luo J."/>
            <person name="Yin H."/>
            <person name="Brayton K.A."/>
        </authorList>
    </citation>
    <scope>NUCLEOTIDE SEQUENCE [LARGE SCALE GENOMIC DNA]</scope>
    <source>
        <strain evidence="3">Haibei</strain>
    </source>
</reference>
<accession>A0A2Z2LCB9</accession>
<dbReference type="OrthoDB" id="7163095at2"/>
<dbReference type="InterPro" id="IPR002566">
    <property type="entry name" value="Msp4_OMP-like"/>
</dbReference>
<dbReference type="SUPFAM" id="SSF56925">
    <property type="entry name" value="OMPA-like"/>
    <property type="match status" value="1"/>
</dbReference>
<proteinExistence type="predicted"/>
<evidence type="ECO:0000313" key="3">
    <source>
        <dbReference type="Proteomes" id="UP000259762"/>
    </source>
</evidence>
<evidence type="ECO:0000313" key="2">
    <source>
        <dbReference type="EMBL" id="ASI48064.1"/>
    </source>
</evidence>
<dbReference type="InterPro" id="IPR011250">
    <property type="entry name" value="OMP/PagP_B-barrel"/>
</dbReference>
<sequence length="285" mass="30835">MGSMMRATKKDCVAVKVWVFIAVLLFPPQAFSAGDCPLRKFRSQGRAYLVGAYKSSFPDFGNLRVSEGQLSMPGVATVARMSMNGSVIVDINNHRAFGTYKPPFYSSDYLEFAGGVGYSTGPVRLELERFRSVFETKGGVGSVNKDDACNIALVRAKAIMPGNYAVVENRKIDVSSIALNLCYEQIQIGAALGYMCVGISGNMLNLLNAGDVTHGYQGKIGVGIPMAQGVTLFVGTYYHMLHNSHFRSAALAVPERFDVAPKPVAAEANMRIAHFGGELGARYMF</sequence>
<feature type="domain" description="Msp4/OMP-like" evidence="1">
    <location>
        <begin position="45"/>
        <end position="285"/>
    </location>
</feature>
<gene>
    <name evidence="2" type="primary">omp12</name>
    <name evidence="2" type="ORF">AOV_04840</name>
</gene>
<dbReference type="Pfam" id="PF01617">
    <property type="entry name" value="Surface_Ag_2"/>
    <property type="match status" value="1"/>
</dbReference>
<dbReference type="Gene3D" id="2.40.160.20">
    <property type="match status" value="1"/>
</dbReference>
<keyword evidence="3" id="KW-1185">Reference proteome</keyword>
<name>A0A2Z2LCB9_9RICK</name>
<dbReference type="EMBL" id="CP015994">
    <property type="protein sequence ID" value="ASI48064.1"/>
    <property type="molecule type" value="Genomic_DNA"/>
</dbReference>
<dbReference type="Proteomes" id="UP000259762">
    <property type="component" value="Chromosome"/>
</dbReference>
<dbReference type="KEGG" id="aoh:AOV_04840"/>
<evidence type="ECO:0000259" key="1">
    <source>
        <dbReference type="Pfam" id="PF01617"/>
    </source>
</evidence>
<reference evidence="2 3" key="2">
    <citation type="journal article" date="2019" name="BMC Genomics">
        <title>The Anaplasma ovis genome reveals a high proportion of pseudogenes.</title>
        <authorList>
            <person name="Liu Z."/>
            <person name="Peasley A.M."/>
            <person name="Yang J."/>
            <person name="Li Y."/>
            <person name="Guan G."/>
            <person name="Luo J."/>
            <person name="Yin H."/>
            <person name="Brayton K.A."/>
        </authorList>
    </citation>
    <scope>NUCLEOTIDE SEQUENCE [LARGE SCALE GENOMIC DNA]</scope>
    <source>
        <strain evidence="2 3">Haibei</strain>
    </source>
</reference>